<dbReference type="InterPro" id="IPR011010">
    <property type="entry name" value="DNA_brk_join_enz"/>
</dbReference>
<reference evidence="4 5" key="1">
    <citation type="submission" date="2015-06" db="EMBL/GenBank/DDBJ databases">
        <title>Comparative genomics of Burkholderia leaf nodule symbionts.</title>
        <authorList>
            <person name="Carlier A."/>
            <person name="Eberl L."/>
            <person name="Pinto-Carbo M."/>
        </authorList>
    </citation>
    <scope>NUCLEOTIDE SEQUENCE [LARGE SCALE GENOMIC DNA]</scope>
    <source>
        <strain evidence="4 5">UZHbot3</strain>
    </source>
</reference>
<sequence>MLTCRWTAEKIGKQNIVPRTNAELGRYYVTNVSRAVTVSDDVLSQIKDERLRVSIELQRAFGLRREESLKFQPSYATTTGNDRIQLKASWTKGGHAREIPIRNNHQREALTCAAALARTGSMTPPDKRYVDQLKRYENVTMRAGLSKLHGLRHEYAQQAVSRADGLGNLQRVVGQRRGSSRRNRRRLIVPHG</sequence>
<dbReference type="Gene3D" id="1.10.443.10">
    <property type="entry name" value="Intergrase catalytic core"/>
    <property type="match status" value="1"/>
</dbReference>
<name>A0ABR5HP54_9BURK</name>
<feature type="compositionally biased region" description="Basic residues" evidence="2">
    <location>
        <begin position="178"/>
        <end position="192"/>
    </location>
</feature>
<feature type="region of interest" description="Disordered" evidence="2">
    <location>
        <begin position="173"/>
        <end position="192"/>
    </location>
</feature>
<protein>
    <submittedName>
        <fullName evidence="4">Integrase</fullName>
    </submittedName>
</protein>
<feature type="domain" description="Integrase catalytic" evidence="3">
    <location>
        <begin position="38"/>
        <end position="158"/>
    </location>
</feature>
<dbReference type="Pfam" id="PF12835">
    <property type="entry name" value="Integrase_1"/>
    <property type="match status" value="1"/>
</dbReference>
<evidence type="ECO:0000313" key="4">
    <source>
        <dbReference type="EMBL" id="KMQ81130.1"/>
    </source>
</evidence>
<organism evidence="4 5">
    <name type="scientific">Candidatus Burkholderia pumila</name>
    <dbReference type="NCBI Taxonomy" id="1090375"/>
    <lineage>
        <taxon>Bacteria</taxon>
        <taxon>Pseudomonadati</taxon>
        <taxon>Pseudomonadota</taxon>
        <taxon>Betaproteobacteria</taxon>
        <taxon>Burkholderiales</taxon>
        <taxon>Burkholderiaceae</taxon>
        <taxon>Burkholderia</taxon>
    </lineage>
</organism>
<dbReference type="InterPro" id="IPR013762">
    <property type="entry name" value="Integrase-like_cat_sf"/>
</dbReference>
<dbReference type="SUPFAM" id="SSF56349">
    <property type="entry name" value="DNA breaking-rejoining enzymes"/>
    <property type="match status" value="1"/>
</dbReference>
<gene>
    <name evidence="4" type="ORF">BPMI_02123c</name>
</gene>
<dbReference type="InterPro" id="IPR024456">
    <property type="entry name" value="Integrase_catalytic_putative"/>
</dbReference>
<keyword evidence="5" id="KW-1185">Reference proteome</keyword>
<keyword evidence="1" id="KW-0233">DNA recombination</keyword>
<dbReference type="Proteomes" id="UP000242951">
    <property type="component" value="Unassembled WGS sequence"/>
</dbReference>
<proteinExistence type="predicted"/>
<evidence type="ECO:0000256" key="1">
    <source>
        <dbReference type="ARBA" id="ARBA00023172"/>
    </source>
</evidence>
<evidence type="ECO:0000256" key="2">
    <source>
        <dbReference type="SAM" id="MobiDB-lite"/>
    </source>
</evidence>
<comment type="caution">
    <text evidence="4">The sequence shown here is derived from an EMBL/GenBank/DDBJ whole genome shotgun (WGS) entry which is preliminary data.</text>
</comment>
<accession>A0ABR5HP54</accession>
<dbReference type="EMBL" id="LELG01000008">
    <property type="protein sequence ID" value="KMQ81130.1"/>
    <property type="molecule type" value="Genomic_DNA"/>
</dbReference>
<evidence type="ECO:0000259" key="3">
    <source>
        <dbReference type="Pfam" id="PF12835"/>
    </source>
</evidence>
<evidence type="ECO:0000313" key="5">
    <source>
        <dbReference type="Proteomes" id="UP000242951"/>
    </source>
</evidence>